<dbReference type="GO" id="GO:0016887">
    <property type="term" value="F:ATP hydrolysis activity"/>
    <property type="evidence" value="ECO:0007669"/>
    <property type="project" value="InterPro"/>
</dbReference>
<dbReference type="PROSITE" id="PS00211">
    <property type="entry name" value="ABC_TRANSPORTER_1"/>
    <property type="match status" value="1"/>
</dbReference>
<dbReference type="SMART" id="SM00382">
    <property type="entry name" value="AAA"/>
    <property type="match status" value="1"/>
</dbReference>
<dbReference type="PROSITE" id="PS50893">
    <property type="entry name" value="ABC_TRANSPORTER_2"/>
    <property type="match status" value="1"/>
</dbReference>
<evidence type="ECO:0000313" key="8">
    <source>
        <dbReference type="Proteomes" id="UP000295058"/>
    </source>
</evidence>
<dbReference type="AlphaFoldDB" id="A0A235CKY3"/>
<dbReference type="Gene3D" id="2.40.50.100">
    <property type="match status" value="1"/>
</dbReference>
<dbReference type="EMBL" id="NQJF01000004">
    <property type="protein sequence ID" value="OYD25258.1"/>
    <property type="molecule type" value="Genomic_DNA"/>
</dbReference>
<dbReference type="InterPro" id="IPR050093">
    <property type="entry name" value="ABC_SmlMolc_Importer"/>
</dbReference>
<evidence type="ECO:0000256" key="1">
    <source>
        <dbReference type="ARBA" id="ARBA00022448"/>
    </source>
</evidence>
<protein>
    <submittedName>
        <fullName evidence="6">Spermidine/putrescine transport system ATP-binding protein</fullName>
    </submittedName>
</protein>
<evidence type="ECO:0000313" key="5">
    <source>
        <dbReference type="EMBL" id="OYD25258.1"/>
    </source>
</evidence>
<dbReference type="PANTHER" id="PTHR42781:SF4">
    <property type="entry name" value="SPERMIDINE_PUTRESCINE IMPORT ATP-BINDING PROTEIN POTA"/>
    <property type="match status" value="1"/>
</dbReference>
<dbReference type="RefSeq" id="WP_094277626.1">
    <property type="nucleotide sequence ID" value="NZ_JBLWZI010000003.1"/>
</dbReference>
<dbReference type="InterPro" id="IPR027417">
    <property type="entry name" value="P-loop_NTPase"/>
</dbReference>
<dbReference type="Proteomes" id="UP000295058">
    <property type="component" value="Unassembled WGS sequence"/>
</dbReference>
<dbReference type="InterPro" id="IPR003439">
    <property type="entry name" value="ABC_transporter-like_ATP-bd"/>
</dbReference>
<gene>
    <name evidence="5" type="ORF">B6S09_06160</name>
    <name evidence="6" type="ORF">LY04_00515</name>
</gene>
<dbReference type="EMBL" id="SODO01000001">
    <property type="protein sequence ID" value="TDW62448.1"/>
    <property type="molecule type" value="Genomic_DNA"/>
</dbReference>
<dbReference type="GO" id="GO:0005524">
    <property type="term" value="F:ATP binding"/>
    <property type="evidence" value="ECO:0007669"/>
    <property type="project" value="UniProtKB-KW"/>
</dbReference>
<keyword evidence="1" id="KW-0813">Transport</keyword>
<dbReference type="GO" id="GO:0015697">
    <property type="term" value="P:quaternary ammonium group transport"/>
    <property type="evidence" value="ECO:0007669"/>
    <property type="project" value="UniProtKB-ARBA"/>
</dbReference>
<keyword evidence="3 6" id="KW-0067">ATP-binding</keyword>
<name>A0A235CKY3_9GAMM</name>
<feature type="domain" description="ABC transporter" evidence="4">
    <location>
        <begin position="2"/>
        <end position="233"/>
    </location>
</feature>
<dbReference type="SUPFAM" id="SSF52540">
    <property type="entry name" value="P-loop containing nucleoside triphosphate hydrolases"/>
    <property type="match status" value="1"/>
</dbReference>
<dbReference type="InterPro" id="IPR017871">
    <property type="entry name" value="ABC_transporter-like_CS"/>
</dbReference>
<dbReference type="PANTHER" id="PTHR42781">
    <property type="entry name" value="SPERMIDINE/PUTRESCINE IMPORT ATP-BINDING PROTEIN POTA"/>
    <property type="match status" value="1"/>
</dbReference>
<dbReference type="Gene3D" id="3.40.50.300">
    <property type="entry name" value="P-loop containing nucleotide triphosphate hydrolases"/>
    <property type="match status" value="1"/>
</dbReference>
<keyword evidence="2" id="KW-0547">Nucleotide-binding</keyword>
<comment type="caution">
    <text evidence="5">The sequence shown here is derived from an EMBL/GenBank/DDBJ whole genome shotgun (WGS) entry which is preliminary data.</text>
</comment>
<dbReference type="FunFam" id="3.40.50.300:FF:000425">
    <property type="entry name" value="Probable ABC transporter, ATP-binding subunit"/>
    <property type="match status" value="1"/>
</dbReference>
<reference evidence="6 8" key="2">
    <citation type="submission" date="2019-03" db="EMBL/GenBank/DDBJ databases">
        <title>Genomic Encyclopedia of Archaeal and Bacterial Type Strains, Phase II (KMG-II): from individual species to whole genera.</title>
        <authorList>
            <person name="Goeker M."/>
        </authorList>
    </citation>
    <scope>NUCLEOTIDE SEQUENCE [LARGE SCALE GENOMIC DNA]</scope>
    <source>
        <strain evidence="6 8">DSM 15594</strain>
    </source>
</reference>
<dbReference type="Proteomes" id="UP000243640">
    <property type="component" value="Unassembled WGS sequence"/>
</dbReference>
<organism evidence="5 7">
    <name type="scientific">Oceanimonas baumannii</name>
    <dbReference type="NCBI Taxonomy" id="129578"/>
    <lineage>
        <taxon>Bacteria</taxon>
        <taxon>Pseudomonadati</taxon>
        <taxon>Pseudomonadota</taxon>
        <taxon>Gammaproteobacteria</taxon>
        <taxon>Aeromonadales</taxon>
        <taxon>Aeromonadaceae</taxon>
        <taxon>Oceanimonas</taxon>
    </lineage>
</organism>
<dbReference type="Pfam" id="PF00005">
    <property type="entry name" value="ABC_tran"/>
    <property type="match status" value="1"/>
</dbReference>
<evidence type="ECO:0000313" key="7">
    <source>
        <dbReference type="Proteomes" id="UP000243640"/>
    </source>
</evidence>
<dbReference type="SUPFAM" id="SSF50331">
    <property type="entry name" value="MOP-like"/>
    <property type="match status" value="1"/>
</dbReference>
<reference evidence="5 7" key="1">
    <citation type="submission" date="2017-08" db="EMBL/GenBank/DDBJ databases">
        <title>Draft Genome Sequence of the Marine Bacterium Oceanimonas baumannii ATCC 700832.</title>
        <authorList>
            <person name="Mcclelland W.D."/>
            <person name="Brennan M.A."/>
            <person name="Trachtenberg A.M."/>
            <person name="Maclea K.S."/>
        </authorList>
    </citation>
    <scope>NUCLEOTIDE SEQUENCE [LARGE SCALE GENOMIC DNA]</scope>
    <source>
        <strain evidence="5 7">ATCC 700832</strain>
    </source>
</reference>
<proteinExistence type="predicted"/>
<evidence type="ECO:0000256" key="2">
    <source>
        <dbReference type="ARBA" id="ARBA00022741"/>
    </source>
</evidence>
<dbReference type="InterPro" id="IPR008995">
    <property type="entry name" value="Mo/tungstate-bd_C_term_dom"/>
</dbReference>
<evidence type="ECO:0000259" key="4">
    <source>
        <dbReference type="PROSITE" id="PS50893"/>
    </source>
</evidence>
<keyword evidence="8" id="KW-1185">Reference proteome</keyword>
<accession>A0A235CKY3</accession>
<dbReference type="OrthoDB" id="9802264at2"/>
<evidence type="ECO:0000313" key="6">
    <source>
        <dbReference type="EMBL" id="TDW62448.1"/>
    </source>
</evidence>
<dbReference type="InterPro" id="IPR003593">
    <property type="entry name" value="AAA+_ATPase"/>
</dbReference>
<sequence>MIEFNNISFRYPGSNSGLNDINLKINKGELLAILGQSGSGKTTLLKLIAGFEKPDSGIIRVNNKDITPLSCQQRNLGIVFQDYALFPHMTVLENIAYPLKLKNIDKDSRLARAAAMVQKTGLSGKEQMRPANLSGGQQQRVALARALIFEPAALLLDEPLSALDAGLREEMRQEIRQLQQQLGITTILITHDQEEAMSMADQVAVMKNGCLLQVDHPTNLYHKPKTVDVANFVGRANILPAMALGAHRIECALGQLQVHAPELKAGQPLHIMIRPEHWRPIPDEYNTFAVEHLNTVFWGPSCQATVMINGTVIKAEGRFHTAPTHLSIHPEHIHLIS</sequence>
<evidence type="ECO:0000256" key="3">
    <source>
        <dbReference type="ARBA" id="ARBA00022840"/>
    </source>
</evidence>